<evidence type="ECO:0000313" key="2">
    <source>
        <dbReference type="Proteomes" id="UP000238327"/>
    </source>
</evidence>
<dbReference type="Gene3D" id="3.30.1930.10">
    <property type="entry name" value="capsid protein of prophage domain"/>
    <property type="match status" value="1"/>
</dbReference>
<name>A0A2R3QHI2_ECTME</name>
<proteinExistence type="inferred from homology"/>
<dbReference type="EMBL" id="CP027657">
    <property type="protein sequence ID" value="AVO51218.1"/>
    <property type="molecule type" value="Genomic_DNA"/>
</dbReference>
<evidence type="ECO:0000313" key="1">
    <source>
        <dbReference type="EMBL" id="AVO51218.1"/>
    </source>
</evidence>
<protein>
    <submittedName>
        <fullName evidence="1">Phage capsid protein</fullName>
    </submittedName>
</protein>
<reference evidence="1 2" key="1">
    <citation type="submission" date="2018-03" db="EMBL/GenBank/DDBJ databases">
        <title>Complete genome sequence and methylome analysis of Pseudomonas mendocina NEB 698.</title>
        <authorList>
            <person name="Morgan R.D."/>
        </authorList>
    </citation>
    <scope>NUCLEOTIDE SEQUENCE [LARGE SCALE GENOMIC DNA]</scope>
    <source>
        <strain evidence="1 2">NEB698</strain>
    </source>
</reference>
<dbReference type="HAMAP" id="MF_04133">
    <property type="entry name" value="CAPSID_LAMBDA"/>
    <property type="match status" value="1"/>
</dbReference>
<accession>A0A2R3QHI2</accession>
<dbReference type="InterPro" id="IPR005564">
    <property type="entry name" value="Major_capsid_GpE"/>
</dbReference>
<organism evidence="1 2">
    <name type="scientific">Ectopseudomonas mendocina</name>
    <name type="common">Pseudomonas mendocina</name>
    <dbReference type="NCBI Taxonomy" id="300"/>
    <lineage>
        <taxon>Bacteria</taxon>
        <taxon>Pseudomonadati</taxon>
        <taxon>Pseudomonadota</taxon>
        <taxon>Gammaproteobacteria</taxon>
        <taxon>Pseudomonadales</taxon>
        <taxon>Pseudomonadaceae</taxon>
        <taxon>Ectopseudomonas</taxon>
    </lineage>
</organism>
<dbReference type="OrthoDB" id="5449178at2"/>
<dbReference type="Gene3D" id="3.15.30.10">
    <property type="entry name" value="putative capsid protein of prophage domain like"/>
    <property type="match status" value="1"/>
</dbReference>
<gene>
    <name evidence="1" type="ORF">C7A17_00010</name>
</gene>
<sequence>MNMAAGYDTTTLLGVKELLPKFTPLFLQMFFPTSATFDTEEVAFDKIKKDRRLAPFVSPLVSGRPRRERGGFLTTMKPAYIKETDVVRPTRLLKRRLGEALNGEMSVAQRHEAVVADILVEQEENIVAREEWMAVQAVLYGKVIMQGDDHPPVEVDYGRSPENQIVLAGAAKWDTVDPETYDPTDDLEEWSSETTGAVGLVIMGKGAWKLFSRFKAVRELLETRRGSTSQLELGPQLEKEVMRKGFFGEFEIIVYTGKFTNDQGQKENFMPEYGVLIAPATADNVMAYGAIQDAEANANGLAAAERYPSNWFTKNPSVEWLQTQAAPVPVLFDADEFTFVLVA</sequence>
<dbReference type="Pfam" id="PF03864">
    <property type="entry name" value="Phage_cap_E"/>
    <property type="match status" value="1"/>
</dbReference>
<dbReference type="Proteomes" id="UP000238327">
    <property type="component" value="Chromosome"/>
</dbReference>
<dbReference type="AlphaFoldDB" id="A0A2R3QHI2"/>